<comment type="caution">
    <text evidence="1">The sequence shown here is derived from an EMBL/GenBank/DDBJ whole genome shotgun (WGS) entry which is preliminary data.</text>
</comment>
<gene>
    <name evidence="1" type="ORF">Vadar_027665</name>
</gene>
<sequence>MDAPLLKCADGDGDYRPVKSLRELKSVFWIETKKLWKITAPITVTILCMYGTNSVTSIFVGHIGDIELSAVSISLFVIYNFSFGFMLGMGSALETLCGQAFGAGQVYMLGVYMQHSWIILLISCIFLLPIYLFATPVLKLLGQQDKIANLAAKAFNLSSWASAVAQVVYVVGWCKEGWNGLSWAAFKDIWAFVRLSLASAVMICLEVWYLMSISILTGHLDNAVLAVGSLSICMNINGYEAMVFIGINAAISVRVSNELGLGHPRAAKYSVYVTVFQSFLIGIFFMVLILATRNYIAVIFTNGKDMQHAVTNLAYLLGFTMVLNSVQPVISGVAIGGGWQALVAYINLGSYYIFGLPLGYILGYATNLGVKGLWSGMIAGTALQTLLLFFVLYKTNWNKEVKLTSDRMRKWGGQDSDTDKLDNNT</sequence>
<protein>
    <submittedName>
        <fullName evidence="1">Uncharacterized protein</fullName>
    </submittedName>
</protein>
<accession>A0ACB7XKJ7</accession>
<organism evidence="1 2">
    <name type="scientific">Vaccinium darrowii</name>
    <dbReference type="NCBI Taxonomy" id="229202"/>
    <lineage>
        <taxon>Eukaryota</taxon>
        <taxon>Viridiplantae</taxon>
        <taxon>Streptophyta</taxon>
        <taxon>Embryophyta</taxon>
        <taxon>Tracheophyta</taxon>
        <taxon>Spermatophyta</taxon>
        <taxon>Magnoliopsida</taxon>
        <taxon>eudicotyledons</taxon>
        <taxon>Gunneridae</taxon>
        <taxon>Pentapetalae</taxon>
        <taxon>asterids</taxon>
        <taxon>Ericales</taxon>
        <taxon>Ericaceae</taxon>
        <taxon>Vaccinioideae</taxon>
        <taxon>Vaccinieae</taxon>
        <taxon>Vaccinium</taxon>
    </lineage>
</organism>
<keyword evidence="2" id="KW-1185">Reference proteome</keyword>
<reference evidence="1 2" key="1">
    <citation type="journal article" date="2021" name="Hortic Res">
        <title>High-quality reference genome and annotation aids understanding of berry development for evergreen blueberry (Vaccinium darrowii).</title>
        <authorList>
            <person name="Yu J."/>
            <person name="Hulse-Kemp A.M."/>
            <person name="Babiker E."/>
            <person name="Staton M."/>
        </authorList>
    </citation>
    <scope>NUCLEOTIDE SEQUENCE [LARGE SCALE GENOMIC DNA]</scope>
    <source>
        <strain evidence="2">cv. NJ 8807/NJ 8810</strain>
        <tissue evidence="1">Young leaf</tissue>
    </source>
</reference>
<dbReference type="Proteomes" id="UP000828048">
    <property type="component" value="Chromosome 10"/>
</dbReference>
<proteinExistence type="predicted"/>
<dbReference type="EMBL" id="CM037160">
    <property type="protein sequence ID" value="KAH7841256.1"/>
    <property type="molecule type" value="Genomic_DNA"/>
</dbReference>
<evidence type="ECO:0000313" key="2">
    <source>
        <dbReference type="Proteomes" id="UP000828048"/>
    </source>
</evidence>
<name>A0ACB7XKJ7_9ERIC</name>
<evidence type="ECO:0000313" key="1">
    <source>
        <dbReference type="EMBL" id="KAH7841256.1"/>
    </source>
</evidence>